<reference evidence="7 8" key="1">
    <citation type="submission" date="2020-08" db="EMBL/GenBank/DDBJ databases">
        <title>Genomic Encyclopedia of Type Strains, Phase IV (KMG-IV): sequencing the most valuable type-strain genomes for metagenomic binning, comparative biology and taxonomic classification.</title>
        <authorList>
            <person name="Goeker M."/>
        </authorList>
    </citation>
    <scope>NUCLEOTIDE SEQUENCE [LARGE SCALE GENOMIC DNA]</scope>
    <source>
        <strain evidence="7 8">DSM 21769</strain>
    </source>
</reference>
<evidence type="ECO:0000259" key="6">
    <source>
        <dbReference type="PROSITE" id="PS51935"/>
    </source>
</evidence>
<dbReference type="Gene3D" id="3.90.1720.10">
    <property type="entry name" value="endopeptidase domain like (from Nostoc punctiforme)"/>
    <property type="match status" value="1"/>
</dbReference>
<dbReference type="AlphaFoldDB" id="A0A841PNX8"/>
<name>A0A841PNX8_9BACL</name>
<evidence type="ECO:0000313" key="7">
    <source>
        <dbReference type="EMBL" id="MBB6450537.1"/>
    </source>
</evidence>
<accession>A0A841PNX8</accession>
<dbReference type="Proteomes" id="UP000568839">
    <property type="component" value="Unassembled WGS sequence"/>
</dbReference>
<dbReference type="GO" id="GO:0006508">
    <property type="term" value="P:proteolysis"/>
    <property type="evidence" value="ECO:0007669"/>
    <property type="project" value="UniProtKB-KW"/>
</dbReference>
<dbReference type="InterPro" id="IPR036366">
    <property type="entry name" value="PGBDSf"/>
</dbReference>
<keyword evidence="8" id="KW-1185">Reference proteome</keyword>
<evidence type="ECO:0000256" key="3">
    <source>
        <dbReference type="ARBA" id="ARBA00022801"/>
    </source>
</evidence>
<dbReference type="InterPro" id="IPR000064">
    <property type="entry name" value="NLP_P60_dom"/>
</dbReference>
<dbReference type="PANTHER" id="PTHR47053:SF1">
    <property type="entry name" value="MUREIN DD-ENDOPEPTIDASE MEPH-RELATED"/>
    <property type="match status" value="1"/>
</dbReference>
<keyword evidence="5" id="KW-0732">Signal</keyword>
<feature type="signal peptide" evidence="5">
    <location>
        <begin position="1"/>
        <end position="24"/>
    </location>
</feature>
<dbReference type="InterPro" id="IPR051202">
    <property type="entry name" value="Peptidase_C40"/>
</dbReference>
<feature type="domain" description="NlpC/P60" evidence="6">
    <location>
        <begin position="114"/>
        <end position="231"/>
    </location>
</feature>
<evidence type="ECO:0000256" key="2">
    <source>
        <dbReference type="ARBA" id="ARBA00022670"/>
    </source>
</evidence>
<protein>
    <submittedName>
        <fullName evidence="7">Cell wall-associated NlpC family hydrolase</fullName>
    </submittedName>
</protein>
<comment type="similarity">
    <text evidence="1">Belongs to the peptidase C40 family.</text>
</comment>
<dbReference type="RefSeq" id="WP_221434293.1">
    <property type="nucleotide sequence ID" value="NZ_JACHHJ010000003.1"/>
</dbReference>
<dbReference type="GO" id="GO:0008234">
    <property type="term" value="F:cysteine-type peptidase activity"/>
    <property type="evidence" value="ECO:0007669"/>
    <property type="project" value="UniProtKB-KW"/>
</dbReference>
<evidence type="ECO:0000256" key="1">
    <source>
        <dbReference type="ARBA" id="ARBA00007074"/>
    </source>
</evidence>
<dbReference type="InterPro" id="IPR002477">
    <property type="entry name" value="Peptidoglycan-bd-like"/>
</dbReference>
<dbReference type="SUPFAM" id="SSF54001">
    <property type="entry name" value="Cysteine proteinases"/>
    <property type="match status" value="1"/>
</dbReference>
<organism evidence="7 8">
    <name type="scientific">Geomicrobium halophilum</name>
    <dbReference type="NCBI Taxonomy" id="549000"/>
    <lineage>
        <taxon>Bacteria</taxon>
        <taxon>Bacillati</taxon>
        <taxon>Bacillota</taxon>
        <taxon>Bacilli</taxon>
        <taxon>Bacillales</taxon>
        <taxon>Geomicrobium</taxon>
    </lineage>
</organism>
<dbReference type="PANTHER" id="PTHR47053">
    <property type="entry name" value="MUREIN DD-ENDOPEPTIDASE MEPH-RELATED"/>
    <property type="match status" value="1"/>
</dbReference>
<sequence>MMKKYVVSTVVAAGIVFAPSVTDAALLDNGSMEYGDVNSSVNVLQEELKAKGHFEGSTGNRFGPRTLSAVQSYQSENGISSSAGNFYGVAGPATQSAIWDGEVKGASTSDSSSGSSDSGIISTAKDYVGVPYSFGGTSPSGFDCSGFLNYVFDQHGKDIPRTVSAIYSASTEVADPSPGDIVFFDTRGGASHAGIYIGGNEFIHTSSSNGVTIDSLDNSYWEPRYMGAGTL</sequence>
<dbReference type="InterPro" id="IPR036365">
    <property type="entry name" value="PGBD-like_sf"/>
</dbReference>
<dbReference type="PROSITE" id="PS51935">
    <property type="entry name" value="NLPC_P60"/>
    <property type="match status" value="1"/>
</dbReference>
<feature type="chain" id="PRO_5032934086" evidence="5">
    <location>
        <begin position="25"/>
        <end position="231"/>
    </location>
</feature>
<dbReference type="EMBL" id="JACHHJ010000003">
    <property type="protein sequence ID" value="MBB6450537.1"/>
    <property type="molecule type" value="Genomic_DNA"/>
</dbReference>
<keyword evidence="4" id="KW-0788">Thiol protease</keyword>
<keyword evidence="2" id="KW-0645">Protease</keyword>
<comment type="caution">
    <text evidence="7">The sequence shown here is derived from an EMBL/GenBank/DDBJ whole genome shotgun (WGS) entry which is preliminary data.</text>
</comment>
<evidence type="ECO:0000313" key="8">
    <source>
        <dbReference type="Proteomes" id="UP000568839"/>
    </source>
</evidence>
<evidence type="ECO:0000256" key="5">
    <source>
        <dbReference type="SAM" id="SignalP"/>
    </source>
</evidence>
<dbReference type="Pfam" id="PF00877">
    <property type="entry name" value="NLPC_P60"/>
    <property type="match status" value="1"/>
</dbReference>
<keyword evidence="3 7" id="KW-0378">Hydrolase</keyword>
<evidence type="ECO:0000256" key="4">
    <source>
        <dbReference type="ARBA" id="ARBA00022807"/>
    </source>
</evidence>
<dbReference type="SUPFAM" id="SSF47090">
    <property type="entry name" value="PGBD-like"/>
    <property type="match status" value="1"/>
</dbReference>
<gene>
    <name evidence="7" type="ORF">HNR44_002520</name>
</gene>
<dbReference type="Gene3D" id="1.10.101.10">
    <property type="entry name" value="PGBD-like superfamily/PGBD"/>
    <property type="match status" value="1"/>
</dbReference>
<dbReference type="InterPro" id="IPR038765">
    <property type="entry name" value="Papain-like_cys_pep_sf"/>
</dbReference>
<dbReference type="Pfam" id="PF01471">
    <property type="entry name" value="PG_binding_1"/>
    <property type="match status" value="1"/>
</dbReference>
<proteinExistence type="inferred from homology"/>